<name>A0A094L9S7_9GAMM</name>
<sequence length="261" mass="29337">MADYQQTQQGFVDWLRDPDNAPIPGSIEMRRLQVYRRLIANNVNTFLRGGFPVLREVLSKEAWQQLADRFIREHTAASPYFSEIGKEFVEFLAGQEVLPESVPAYTYELAAYERMEVEAMFAVIPDELQQLSAADTEARGGDARWYLNPSAQFGSFTFPVAWISAQNADPDSSAEGYFLLVFRPLKSSEDKASARIRFLQLNPVTAVLVDCLRQSPSGLTRDELTEQLIQLLPQLDDSVVRTGVAQILPDFAERGVLLAGR</sequence>
<evidence type="ECO:0000259" key="2">
    <source>
        <dbReference type="Pfam" id="PF22106"/>
    </source>
</evidence>
<dbReference type="RefSeq" id="WP_034773950.1">
    <property type="nucleotide sequence ID" value="NZ_JPER01000001.1"/>
</dbReference>
<dbReference type="EMBL" id="JPER01000001">
    <property type="protein sequence ID" value="KFZ31603.1"/>
    <property type="molecule type" value="Genomic_DNA"/>
</dbReference>
<dbReference type="eggNOG" id="COG3219">
    <property type="taxonomic scope" value="Bacteria"/>
</dbReference>
<protein>
    <submittedName>
        <fullName evidence="3">Uncharacterized protein</fullName>
    </submittedName>
</protein>
<dbReference type="STRING" id="435908.IDSA_02550"/>
<keyword evidence="4" id="KW-1185">Reference proteome</keyword>
<proteinExistence type="predicted"/>
<evidence type="ECO:0000313" key="4">
    <source>
        <dbReference type="Proteomes" id="UP000054363"/>
    </source>
</evidence>
<dbReference type="Gene3D" id="1.10.150.690">
    <property type="entry name" value="DUF2063"/>
    <property type="match status" value="1"/>
</dbReference>
<dbReference type="AlphaFoldDB" id="A0A094L9S7"/>
<dbReference type="Pfam" id="PF09836">
    <property type="entry name" value="DUF2063"/>
    <property type="match status" value="1"/>
</dbReference>
<dbReference type="Gene3D" id="3.90.930.50">
    <property type="match status" value="1"/>
</dbReference>
<dbReference type="OrthoDB" id="4146344at2"/>
<feature type="domain" description="NGO1945-like C-terminal" evidence="2">
    <location>
        <begin position="148"/>
        <end position="251"/>
    </location>
</feature>
<dbReference type="InterPro" id="IPR018640">
    <property type="entry name" value="DUF2063"/>
</dbReference>
<feature type="domain" description="Putative DNA-binding" evidence="1">
    <location>
        <begin position="6"/>
        <end position="92"/>
    </location>
</feature>
<organism evidence="3 4">
    <name type="scientific">Pseudidiomarina salinarum</name>
    <dbReference type="NCBI Taxonomy" id="435908"/>
    <lineage>
        <taxon>Bacteria</taxon>
        <taxon>Pseudomonadati</taxon>
        <taxon>Pseudomonadota</taxon>
        <taxon>Gammaproteobacteria</taxon>
        <taxon>Alteromonadales</taxon>
        <taxon>Idiomarinaceae</taxon>
        <taxon>Pseudidiomarina</taxon>
    </lineage>
</organism>
<reference evidence="3 4" key="1">
    <citation type="submission" date="2014-06" db="EMBL/GenBank/DDBJ databases">
        <title>The draft genome sequence of Idiomarina salinarum ISL-52.</title>
        <authorList>
            <person name="Du J."/>
            <person name="Shao Z."/>
        </authorList>
    </citation>
    <scope>NUCLEOTIDE SEQUENCE [LARGE SCALE GENOMIC DNA]</scope>
    <source>
        <strain evidence="3 4">ISL-52</strain>
    </source>
</reference>
<gene>
    <name evidence="3" type="ORF">IDSA_02550</name>
</gene>
<evidence type="ECO:0000313" key="3">
    <source>
        <dbReference type="EMBL" id="KFZ31603.1"/>
    </source>
</evidence>
<accession>A0A094L9S7</accession>
<dbReference type="Proteomes" id="UP000054363">
    <property type="component" value="Unassembled WGS sequence"/>
</dbReference>
<comment type="caution">
    <text evidence="3">The sequence shown here is derived from an EMBL/GenBank/DDBJ whole genome shotgun (WGS) entry which is preliminary data.</text>
</comment>
<dbReference type="InterPro" id="IPR054098">
    <property type="entry name" value="NGO1945-like_C"/>
</dbReference>
<dbReference type="Pfam" id="PF22106">
    <property type="entry name" value="NGO1945_C"/>
    <property type="match status" value="1"/>
</dbReference>
<dbReference type="InterPro" id="IPR044922">
    <property type="entry name" value="DUF2063_N_sf"/>
</dbReference>
<evidence type="ECO:0000259" key="1">
    <source>
        <dbReference type="Pfam" id="PF09836"/>
    </source>
</evidence>